<accession>A0A0N5CE38</accession>
<dbReference type="Proteomes" id="UP000046392">
    <property type="component" value="Unplaced"/>
</dbReference>
<evidence type="ECO:0000313" key="2">
    <source>
        <dbReference type="WBParaSite" id="SPAL_0001612968.1"/>
    </source>
</evidence>
<protein>
    <submittedName>
        <fullName evidence="2">Integrase_SAM-like_N domain-containing protein</fullName>
    </submittedName>
</protein>
<sequence length="96" mass="11311">MSKSHNISKGIDYHICKECRKRNSENRDSKNYSIFSLQRQEYSKHHPECQPVGLVDSSKLPLMKRFLKTLKSYDSMGRVQTTSFVNKMQSFFQTMI</sequence>
<dbReference type="WBParaSite" id="SPAL_0001612968.1">
    <property type="protein sequence ID" value="SPAL_0001612968.1"/>
    <property type="gene ID" value="SPAL_0001612968"/>
</dbReference>
<evidence type="ECO:0000313" key="1">
    <source>
        <dbReference type="Proteomes" id="UP000046392"/>
    </source>
</evidence>
<keyword evidence="1" id="KW-1185">Reference proteome</keyword>
<dbReference type="AlphaFoldDB" id="A0A0N5CE38"/>
<proteinExistence type="predicted"/>
<organism evidence="1 2">
    <name type="scientific">Strongyloides papillosus</name>
    <name type="common">Intestinal threadworm</name>
    <dbReference type="NCBI Taxonomy" id="174720"/>
    <lineage>
        <taxon>Eukaryota</taxon>
        <taxon>Metazoa</taxon>
        <taxon>Ecdysozoa</taxon>
        <taxon>Nematoda</taxon>
        <taxon>Chromadorea</taxon>
        <taxon>Rhabditida</taxon>
        <taxon>Tylenchina</taxon>
        <taxon>Panagrolaimomorpha</taxon>
        <taxon>Strongyloidoidea</taxon>
        <taxon>Strongyloididae</taxon>
        <taxon>Strongyloides</taxon>
    </lineage>
</organism>
<name>A0A0N5CE38_STREA</name>
<reference evidence="2" key="1">
    <citation type="submission" date="2017-02" db="UniProtKB">
        <authorList>
            <consortium name="WormBaseParasite"/>
        </authorList>
    </citation>
    <scope>IDENTIFICATION</scope>
</reference>